<reference evidence="3" key="1">
    <citation type="submission" date="2021-01" db="EMBL/GenBank/DDBJ databases">
        <authorList>
            <person name="Kaushik A."/>
        </authorList>
    </citation>
    <scope>NUCLEOTIDE SEQUENCE</scope>
    <source>
        <strain evidence="3">Type strain: AG8-Rh-89/</strain>
    </source>
</reference>
<evidence type="ECO:0000313" key="4">
    <source>
        <dbReference type="Proteomes" id="UP000663850"/>
    </source>
</evidence>
<sequence>MSKRLASFGGPSAPASSPVAGQSTPSTPTKTGGKKKQTPTSPNPRSPRSKLDVSSVHAPRKVKTQEETGIQRLVRVTLKYASLDLAGWESFSRHELQDAKFMVDQATELDNALGSLPSSDIQPSFRVVTDKLCHIDMYKGDMRIRLEAMYTHIARLAKRANKLEQALTEFVQTNGTEAAEQTPLWTGKTWSLGQHVLHMHKILRPLNRFRHTVQELSEKIIAYGLSGGFNSEDTCLPECEPPAPGQGPTIPTFEETRGAMALWAAEAKAIEELIKEWTEMCALEVVGWDKMPEPEIRSSDEDEGDATD</sequence>
<evidence type="ECO:0000256" key="1">
    <source>
        <dbReference type="SAM" id="Coils"/>
    </source>
</evidence>
<organism evidence="3 4">
    <name type="scientific">Rhizoctonia solani</name>
    <dbReference type="NCBI Taxonomy" id="456999"/>
    <lineage>
        <taxon>Eukaryota</taxon>
        <taxon>Fungi</taxon>
        <taxon>Dikarya</taxon>
        <taxon>Basidiomycota</taxon>
        <taxon>Agaricomycotina</taxon>
        <taxon>Agaricomycetes</taxon>
        <taxon>Cantharellales</taxon>
        <taxon>Ceratobasidiaceae</taxon>
        <taxon>Rhizoctonia</taxon>
    </lineage>
</organism>
<evidence type="ECO:0000313" key="3">
    <source>
        <dbReference type="EMBL" id="CAE6505704.1"/>
    </source>
</evidence>
<dbReference type="Proteomes" id="UP000663850">
    <property type="component" value="Unassembled WGS sequence"/>
</dbReference>
<protein>
    <submittedName>
        <fullName evidence="3">Uncharacterized protein</fullName>
    </submittedName>
</protein>
<proteinExistence type="predicted"/>
<keyword evidence="1" id="KW-0175">Coiled coil</keyword>
<feature type="coiled-coil region" evidence="1">
    <location>
        <begin position="146"/>
        <end position="173"/>
    </location>
</feature>
<accession>A0A8H3HEK9</accession>
<feature type="region of interest" description="Disordered" evidence="2">
    <location>
        <begin position="1"/>
        <end position="64"/>
    </location>
</feature>
<name>A0A8H3HEK9_9AGAM</name>
<comment type="caution">
    <text evidence="3">The sequence shown here is derived from an EMBL/GenBank/DDBJ whole genome shotgun (WGS) entry which is preliminary data.</text>
</comment>
<gene>
    <name evidence="3" type="ORF">RDB_LOCUS101134</name>
</gene>
<evidence type="ECO:0000256" key="2">
    <source>
        <dbReference type="SAM" id="MobiDB-lite"/>
    </source>
</evidence>
<dbReference type="EMBL" id="CAJMWZ010005406">
    <property type="protein sequence ID" value="CAE6505704.1"/>
    <property type="molecule type" value="Genomic_DNA"/>
</dbReference>
<feature type="compositionally biased region" description="Low complexity" evidence="2">
    <location>
        <begin position="9"/>
        <end position="31"/>
    </location>
</feature>
<dbReference type="AlphaFoldDB" id="A0A8H3HEK9"/>